<dbReference type="RefSeq" id="WP_252953722.1">
    <property type="nucleotide sequence ID" value="NZ_JAFIRR010000080.1"/>
</dbReference>
<protein>
    <recommendedName>
        <fullName evidence="4">Alpha/beta hydrolase</fullName>
    </recommendedName>
</protein>
<organism evidence="2 3">
    <name type="scientific">Siccirubricoccus soli</name>
    <dbReference type="NCBI Taxonomy" id="2899147"/>
    <lineage>
        <taxon>Bacteria</taxon>
        <taxon>Pseudomonadati</taxon>
        <taxon>Pseudomonadota</taxon>
        <taxon>Alphaproteobacteria</taxon>
        <taxon>Acetobacterales</taxon>
        <taxon>Roseomonadaceae</taxon>
        <taxon>Siccirubricoccus</taxon>
    </lineage>
</organism>
<proteinExistence type="predicted"/>
<feature type="signal peptide" evidence="1">
    <location>
        <begin position="1"/>
        <end position="22"/>
    </location>
</feature>
<comment type="caution">
    <text evidence="2">The sequence shown here is derived from an EMBL/GenBank/DDBJ whole genome shotgun (WGS) entry which is preliminary data.</text>
</comment>
<evidence type="ECO:0000313" key="3">
    <source>
        <dbReference type="Proteomes" id="UP001523392"/>
    </source>
</evidence>
<evidence type="ECO:0000313" key="2">
    <source>
        <dbReference type="EMBL" id="MCO6417092.1"/>
    </source>
</evidence>
<name>A0ABT1D677_9PROT</name>
<evidence type="ECO:0000256" key="1">
    <source>
        <dbReference type="SAM" id="SignalP"/>
    </source>
</evidence>
<dbReference type="EMBL" id="JAFIRR010000080">
    <property type="protein sequence ID" value="MCO6417092.1"/>
    <property type="molecule type" value="Genomic_DNA"/>
</dbReference>
<keyword evidence="1" id="KW-0732">Signal</keyword>
<accession>A0ABT1D677</accession>
<reference evidence="2 3" key="1">
    <citation type="submission" date="2021-12" db="EMBL/GenBank/DDBJ databases">
        <title>Siccirubricoccus leaddurans sp. nov., a high concentration Zn2+ tolerance bacterium.</title>
        <authorList>
            <person name="Cao Y."/>
        </authorList>
    </citation>
    <scope>NUCLEOTIDE SEQUENCE [LARGE SCALE GENOMIC DNA]</scope>
    <source>
        <strain evidence="2 3">KC 17139</strain>
    </source>
</reference>
<dbReference type="Proteomes" id="UP001523392">
    <property type="component" value="Unassembled WGS sequence"/>
</dbReference>
<evidence type="ECO:0008006" key="4">
    <source>
        <dbReference type="Google" id="ProtNLM"/>
    </source>
</evidence>
<sequence length="217" mass="22436">MRCVPLALAICGCLLLPARPGAEPVTRTEPLWLEGPAFLGPGASLPFLLTLPAGWTTGDAAVILVGPGTDAWQEQLRDALTGAEAAVLELEPGGRPSERVLPLILAALRELSWQAGAGLVIALGWGEAAEAVLWAAQEEQAARHLDPGGPRLAAAIVLGPGDAQFVPGTPPAPRQRWGVRSALLCRLLAETLEEAALYPGCVGALLHPVAGGKSLVR</sequence>
<gene>
    <name evidence="2" type="ORF">JYK14_13105</name>
</gene>
<keyword evidence="3" id="KW-1185">Reference proteome</keyword>
<feature type="chain" id="PRO_5047135788" description="Alpha/beta hydrolase" evidence="1">
    <location>
        <begin position="23"/>
        <end position="217"/>
    </location>
</feature>